<evidence type="ECO:0000313" key="13">
    <source>
        <dbReference type="Ensembl" id="ENSNBRP00000007659.1"/>
    </source>
</evidence>
<keyword evidence="7" id="KW-1015">Disulfide bond</keyword>
<comment type="subcellular location">
    <subcellularLocation>
        <location evidence="1">Cell membrane</location>
        <topology evidence="1">Single-pass type I membrane protein</topology>
    </subcellularLocation>
</comment>
<dbReference type="OMA" id="KETWRYK"/>
<dbReference type="InterPro" id="IPR036179">
    <property type="entry name" value="Ig-like_dom_sf"/>
</dbReference>
<dbReference type="Gene3D" id="2.60.40.10">
    <property type="entry name" value="Immunoglobulins"/>
    <property type="match status" value="2"/>
</dbReference>
<dbReference type="SMART" id="SM00409">
    <property type="entry name" value="IG"/>
    <property type="match status" value="2"/>
</dbReference>
<dbReference type="GeneTree" id="ENSGT00990000203878"/>
<dbReference type="InterPro" id="IPR013106">
    <property type="entry name" value="Ig_V-set"/>
</dbReference>
<dbReference type="AlphaFoldDB" id="A0A3Q4MDY3"/>
<feature type="signal peptide" evidence="11">
    <location>
        <begin position="1"/>
        <end position="23"/>
    </location>
</feature>
<evidence type="ECO:0000256" key="9">
    <source>
        <dbReference type="ARBA" id="ARBA00023180"/>
    </source>
</evidence>
<evidence type="ECO:0000256" key="8">
    <source>
        <dbReference type="ARBA" id="ARBA00023170"/>
    </source>
</evidence>
<keyword evidence="5" id="KW-1133">Transmembrane helix</keyword>
<keyword evidence="3" id="KW-0812">Transmembrane</keyword>
<dbReference type="SMART" id="SM00406">
    <property type="entry name" value="IGv"/>
    <property type="match status" value="2"/>
</dbReference>
<evidence type="ECO:0000256" key="4">
    <source>
        <dbReference type="ARBA" id="ARBA00022729"/>
    </source>
</evidence>
<dbReference type="GO" id="GO:0031295">
    <property type="term" value="P:T cell costimulation"/>
    <property type="evidence" value="ECO:0007669"/>
    <property type="project" value="TreeGrafter"/>
</dbReference>
<dbReference type="PROSITE" id="PS50835">
    <property type="entry name" value="IG_LIKE"/>
    <property type="match status" value="1"/>
</dbReference>
<keyword evidence="9" id="KW-0325">Glycoprotein</keyword>
<dbReference type="GO" id="GO:0042102">
    <property type="term" value="P:positive regulation of T cell proliferation"/>
    <property type="evidence" value="ECO:0007669"/>
    <property type="project" value="TreeGrafter"/>
</dbReference>
<evidence type="ECO:0000256" key="7">
    <source>
        <dbReference type="ARBA" id="ARBA00023157"/>
    </source>
</evidence>
<dbReference type="InterPro" id="IPR013783">
    <property type="entry name" value="Ig-like_fold"/>
</dbReference>
<dbReference type="Pfam" id="PF07686">
    <property type="entry name" value="V-set"/>
    <property type="match status" value="2"/>
</dbReference>
<evidence type="ECO:0000259" key="12">
    <source>
        <dbReference type="PROSITE" id="PS50835"/>
    </source>
</evidence>
<evidence type="ECO:0000256" key="10">
    <source>
        <dbReference type="ARBA" id="ARBA00023319"/>
    </source>
</evidence>
<proteinExistence type="predicted"/>
<dbReference type="InterPro" id="IPR051713">
    <property type="entry name" value="T-cell_Activation_Regulation"/>
</dbReference>
<keyword evidence="10" id="KW-0393">Immunoglobulin domain</keyword>
<dbReference type="Ensembl" id="ENSNBRT00000007871.1">
    <property type="protein sequence ID" value="ENSNBRP00000007659.1"/>
    <property type="gene ID" value="ENSNBRG00000005986.1"/>
</dbReference>
<evidence type="ECO:0000313" key="14">
    <source>
        <dbReference type="Proteomes" id="UP000261580"/>
    </source>
</evidence>
<accession>A0A3Q4MDY3</accession>
<dbReference type="SUPFAM" id="SSF48726">
    <property type="entry name" value="Immunoglobulin"/>
    <property type="match status" value="2"/>
</dbReference>
<keyword evidence="6" id="KW-0472">Membrane</keyword>
<reference evidence="13" key="1">
    <citation type="submission" date="2025-08" db="UniProtKB">
        <authorList>
            <consortium name="Ensembl"/>
        </authorList>
    </citation>
    <scope>IDENTIFICATION</scope>
</reference>
<reference evidence="13" key="2">
    <citation type="submission" date="2025-09" db="UniProtKB">
        <authorList>
            <consortium name="Ensembl"/>
        </authorList>
    </citation>
    <scope>IDENTIFICATION</scope>
</reference>
<dbReference type="GO" id="GO:0042130">
    <property type="term" value="P:negative regulation of T cell proliferation"/>
    <property type="evidence" value="ECO:0007669"/>
    <property type="project" value="TreeGrafter"/>
</dbReference>
<organism evidence="13 14">
    <name type="scientific">Neolamprologus brichardi</name>
    <name type="common">Fairy cichlid</name>
    <name type="synonym">Lamprologus brichardi</name>
    <dbReference type="NCBI Taxonomy" id="32507"/>
    <lineage>
        <taxon>Eukaryota</taxon>
        <taxon>Metazoa</taxon>
        <taxon>Chordata</taxon>
        <taxon>Craniata</taxon>
        <taxon>Vertebrata</taxon>
        <taxon>Euteleostomi</taxon>
        <taxon>Actinopterygii</taxon>
        <taxon>Neopterygii</taxon>
        <taxon>Teleostei</taxon>
        <taxon>Neoteleostei</taxon>
        <taxon>Acanthomorphata</taxon>
        <taxon>Ovalentaria</taxon>
        <taxon>Cichlomorphae</taxon>
        <taxon>Cichliformes</taxon>
        <taxon>Cichlidae</taxon>
        <taxon>African cichlids</taxon>
        <taxon>Pseudocrenilabrinae</taxon>
        <taxon>Lamprologini</taxon>
        <taxon>Neolamprologus</taxon>
    </lineage>
</organism>
<keyword evidence="2" id="KW-1003">Cell membrane</keyword>
<keyword evidence="14" id="KW-1185">Reference proteome</keyword>
<feature type="domain" description="Ig-like" evidence="12">
    <location>
        <begin position="18"/>
        <end position="116"/>
    </location>
</feature>
<evidence type="ECO:0000256" key="1">
    <source>
        <dbReference type="ARBA" id="ARBA00004251"/>
    </source>
</evidence>
<dbReference type="InterPro" id="IPR003599">
    <property type="entry name" value="Ig_sub"/>
</dbReference>
<dbReference type="Proteomes" id="UP000261580">
    <property type="component" value="Unassembled WGS sequence"/>
</dbReference>
<sequence length="210" mass="24440">FNQFRFFCILVVVLPFVGSGVKSAKLPCKATVHLSKVNKVVWKDRDGRIVHVYQKDSEQPEKQHRRYRSRTEMIEDPLKTGDLSLTLTYPTETDTDTYTCTVYSREGKGAESVLLPFQTTENLPEDTEVVWKCLEPKYMKVYVYENRSDHPDKQDDHYKDRTEMKKDLLTAGDLSLTLKNPTEGDSGRYGCEVNNKETWRYKRVWLTVIG</sequence>
<dbReference type="Bgee" id="ENSNBRG00000005986">
    <property type="expression patterns" value="Expressed in blood and 7 other cell types or tissues"/>
</dbReference>
<dbReference type="PANTHER" id="PTHR25466">
    <property type="entry name" value="T-LYMPHOCYTE ACTIVATION ANTIGEN"/>
    <property type="match status" value="1"/>
</dbReference>
<evidence type="ECO:0000256" key="2">
    <source>
        <dbReference type="ARBA" id="ARBA00022475"/>
    </source>
</evidence>
<dbReference type="GO" id="GO:0006955">
    <property type="term" value="P:immune response"/>
    <property type="evidence" value="ECO:0007669"/>
    <property type="project" value="TreeGrafter"/>
</dbReference>
<name>A0A3Q4MDY3_NEOBR</name>
<evidence type="ECO:0000256" key="6">
    <source>
        <dbReference type="ARBA" id="ARBA00023136"/>
    </source>
</evidence>
<evidence type="ECO:0000256" key="3">
    <source>
        <dbReference type="ARBA" id="ARBA00022692"/>
    </source>
</evidence>
<feature type="chain" id="PRO_5018544713" description="Ig-like domain-containing protein" evidence="11">
    <location>
        <begin position="24"/>
        <end position="210"/>
    </location>
</feature>
<dbReference type="InterPro" id="IPR007110">
    <property type="entry name" value="Ig-like_dom"/>
</dbReference>
<dbReference type="GO" id="GO:0009897">
    <property type="term" value="C:external side of plasma membrane"/>
    <property type="evidence" value="ECO:0007669"/>
    <property type="project" value="TreeGrafter"/>
</dbReference>
<evidence type="ECO:0000256" key="5">
    <source>
        <dbReference type="ARBA" id="ARBA00022989"/>
    </source>
</evidence>
<protein>
    <recommendedName>
        <fullName evidence="12">Ig-like domain-containing protein</fullName>
    </recommendedName>
</protein>
<dbReference type="GO" id="GO:0071222">
    <property type="term" value="P:cellular response to lipopolysaccharide"/>
    <property type="evidence" value="ECO:0007669"/>
    <property type="project" value="TreeGrafter"/>
</dbReference>
<dbReference type="PANTHER" id="PTHR25466:SF14">
    <property type="entry name" value="BUTYROPHILIN SUBFAMILY 2 MEMBER A2-LIKE-RELATED"/>
    <property type="match status" value="1"/>
</dbReference>
<keyword evidence="8" id="KW-0675">Receptor</keyword>
<keyword evidence="4 11" id="KW-0732">Signal</keyword>
<dbReference type="GO" id="GO:0007166">
    <property type="term" value="P:cell surface receptor signaling pathway"/>
    <property type="evidence" value="ECO:0007669"/>
    <property type="project" value="TreeGrafter"/>
</dbReference>
<evidence type="ECO:0000256" key="11">
    <source>
        <dbReference type="SAM" id="SignalP"/>
    </source>
</evidence>